<evidence type="ECO:0000259" key="3">
    <source>
        <dbReference type="SMART" id="SM01007"/>
    </source>
</evidence>
<organism evidence="4 5">
    <name type="scientific">Christensenella hongkongensis</name>
    <dbReference type="NCBI Taxonomy" id="270498"/>
    <lineage>
        <taxon>Bacteria</taxon>
        <taxon>Bacillati</taxon>
        <taxon>Bacillota</taxon>
        <taxon>Clostridia</taxon>
        <taxon>Christensenellales</taxon>
        <taxon>Christensenellaceae</taxon>
        <taxon>Christensenella</taxon>
    </lineage>
</organism>
<dbReference type="PANTHER" id="PTHR22789:SF0">
    <property type="entry name" value="3-OXO-TETRONATE 4-PHOSPHATE DECARBOXYLASE-RELATED"/>
    <property type="match status" value="1"/>
</dbReference>
<proteinExistence type="predicted"/>
<dbReference type="SUPFAM" id="SSF53639">
    <property type="entry name" value="AraD/HMP-PK domain-like"/>
    <property type="match status" value="2"/>
</dbReference>
<dbReference type="Proteomes" id="UP000034076">
    <property type="component" value="Unassembled WGS sequence"/>
</dbReference>
<evidence type="ECO:0000313" key="5">
    <source>
        <dbReference type="Proteomes" id="UP000034076"/>
    </source>
</evidence>
<dbReference type="InterPro" id="IPR050197">
    <property type="entry name" value="Aldolase_class_II_sugar_metab"/>
</dbReference>
<comment type="caution">
    <text evidence="4">The sequence shown here is derived from an EMBL/GenBank/DDBJ whole genome shotgun (WGS) entry which is preliminary data.</text>
</comment>
<dbReference type="InterPro" id="IPR001303">
    <property type="entry name" value="Aldolase_II/adducin_N"/>
</dbReference>
<feature type="domain" description="Class II aldolase/adducin N-terminal" evidence="3">
    <location>
        <begin position="10"/>
        <end position="186"/>
    </location>
</feature>
<reference evidence="4 5" key="1">
    <citation type="submission" date="2015-04" db="EMBL/GenBank/DDBJ databases">
        <title>Draft genome sequence of bacteremic isolate Catabacter hongkongensis type strain HKU16T.</title>
        <authorList>
            <person name="Lau S.K."/>
            <person name="Teng J.L."/>
            <person name="Huang Y."/>
            <person name="Curreem S.O."/>
            <person name="Tsui S.K."/>
            <person name="Woo P.C."/>
        </authorList>
    </citation>
    <scope>NUCLEOTIDE SEQUENCE [LARGE SCALE GENOMIC DNA]</scope>
    <source>
        <strain evidence="4 5">HKU16</strain>
    </source>
</reference>
<dbReference type="Pfam" id="PF00596">
    <property type="entry name" value="Aldolase_II"/>
    <property type="match status" value="2"/>
</dbReference>
<sequence>MNFHVLHPADQLCMMMERIYAFGMTTTSGGNLSIMDSDGDIWITPASIDKGTLTPDDIMQVKPDGTVIGIHTPSVELPFHKQIYEKRPDIKAVLHAHPPALVAYSSLNRKPLTEMIASVNYVCNNVKTADYALPGSKALSEKITREFEAGTDIVIMESHGVVLGAGNMFDAFMKFETLDYCARIEINAAPLGRPRVLTAEELDMYYRRSFPQLEEYHPGEYSSEERYYRSAMCTYIKRAYNQQLFTSTQGTFSRRLSDGSFIITPYNKDRMYLEPEDMVNIRNGRKEQGKNPSRAVKMHQAIYEQHPDINAIAIAHPPNIMAFAVTGTEFDARLIPESYIMLKQVQRLPYGANLNDHGQVVSTISMKNPVAVIENDCVVIAGSGLLNVFDRLEVLEYSAKSVLAAKQLGEPHTISADEVKEIEVAFKL</sequence>
<dbReference type="GO" id="GO:0019323">
    <property type="term" value="P:pentose catabolic process"/>
    <property type="evidence" value="ECO:0007669"/>
    <property type="project" value="TreeGrafter"/>
</dbReference>
<keyword evidence="1" id="KW-0479">Metal-binding</keyword>
<feature type="domain" description="Class II aldolase/adducin N-terminal" evidence="3">
    <location>
        <begin position="230"/>
        <end position="403"/>
    </location>
</feature>
<evidence type="ECO:0000256" key="1">
    <source>
        <dbReference type="ARBA" id="ARBA00022723"/>
    </source>
</evidence>
<dbReference type="EMBL" id="LAYJ01000013">
    <property type="protein sequence ID" value="KKI52434.1"/>
    <property type="molecule type" value="Genomic_DNA"/>
</dbReference>
<name>A0A0M2NIS4_9FIRM</name>
<keyword evidence="5" id="KW-1185">Reference proteome</keyword>
<gene>
    <name evidence="4" type="ORF">CHK_0051</name>
</gene>
<dbReference type="RefSeq" id="WP_046441849.1">
    <property type="nucleotide sequence ID" value="NZ_CAUERS010000141.1"/>
</dbReference>
<dbReference type="GO" id="GO:0005829">
    <property type="term" value="C:cytosol"/>
    <property type="evidence" value="ECO:0007669"/>
    <property type="project" value="TreeGrafter"/>
</dbReference>
<dbReference type="PANTHER" id="PTHR22789">
    <property type="entry name" value="FUCULOSE PHOSPHATE ALDOLASE"/>
    <property type="match status" value="1"/>
</dbReference>
<dbReference type="SMART" id="SM01007">
    <property type="entry name" value="Aldolase_II"/>
    <property type="match status" value="2"/>
</dbReference>
<dbReference type="GO" id="GO:0046872">
    <property type="term" value="F:metal ion binding"/>
    <property type="evidence" value="ECO:0007669"/>
    <property type="project" value="UniProtKB-KW"/>
</dbReference>
<evidence type="ECO:0000313" key="4">
    <source>
        <dbReference type="EMBL" id="KKI52434.1"/>
    </source>
</evidence>
<dbReference type="STRING" id="270498.CHK_0051"/>
<dbReference type="GO" id="GO:0016832">
    <property type="term" value="F:aldehyde-lyase activity"/>
    <property type="evidence" value="ECO:0007669"/>
    <property type="project" value="TreeGrafter"/>
</dbReference>
<dbReference type="Gene3D" id="3.40.225.10">
    <property type="entry name" value="Class II aldolase/adducin N-terminal domain"/>
    <property type="match status" value="2"/>
</dbReference>
<protein>
    <submittedName>
        <fullName evidence="4">Ribulose-5-phosphate 4-epimerase</fullName>
    </submittedName>
</protein>
<dbReference type="InterPro" id="IPR036409">
    <property type="entry name" value="Aldolase_II/adducin_N_sf"/>
</dbReference>
<dbReference type="AlphaFoldDB" id="A0A0M2NIS4"/>
<accession>A0A0M2NIS4</accession>
<keyword evidence="2" id="KW-0456">Lyase</keyword>
<evidence type="ECO:0000256" key="2">
    <source>
        <dbReference type="ARBA" id="ARBA00023239"/>
    </source>
</evidence>
<dbReference type="OrthoDB" id="9794581at2"/>